<evidence type="ECO:0000313" key="2">
    <source>
        <dbReference type="EMBL" id="KUO95375.1"/>
    </source>
</evidence>
<dbReference type="RefSeq" id="WP_067717534.1">
    <property type="nucleotide sequence ID" value="NZ_LPVJ01000052.1"/>
</dbReference>
<dbReference type="AlphaFoldDB" id="A0A117SXG3"/>
<dbReference type="OrthoDB" id="30295at2"/>
<name>A0A117SXG3_9BACL</name>
<feature type="domain" description="DUF2249" evidence="1">
    <location>
        <begin position="85"/>
        <end position="154"/>
    </location>
</feature>
<keyword evidence="3" id="KW-1185">Reference proteome</keyword>
<organism evidence="2 3">
    <name type="scientific">Ferroacidibacillus organovorans</name>
    <dbReference type="NCBI Taxonomy" id="1765683"/>
    <lineage>
        <taxon>Bacteria</taxon>
        <taxon>Bacillati</taxon>
        <taxon>Bacillota</taxon>
        <taxon>Bacilli</taxon>
        <taxon>Bacillales</taxon>
        <taxon>Alicyclobacillaceae</taxon>
        <taxon>Ferroacidibacillus</taxon>
    </lineage>
</organism>
<dbReference type="Pfam" id="PF10006">
    <property type="entry name" value="DUF2249"/>
    <property type="match status" value="2"/>
</dbReference>
<gene>
    <name evidence="2" type="ORF">ATW55_11005</name>
</gene>
<dbReference type="SUPFAM" id="SSF64307">
    <property type="entry name" value="SirA-like"/>
    <property type="match status" value="1"/>
</dbReference>
<dbReference type="Proteomes" id="UP000053557">
    <property type="component" value="Unassembled WGS sequence"/>
</dbReference>
<protein>
    <submittedName>
        <fullName evidence="2">Glutamine synthetase</fullName>
    </submittedName>
</protein>
<dbReference type="EMBL" id="LPVJ01000052">
    <property type="protein sequence ID" value="KUO95375.1"/>
    <property type="molecule type" value="Genomic_DNA"/>
</dbReference>
<dbReference type="InterPro" id="IPR036868">
    <property type="entry name" value="TusA-like_sf"/>
</dbReference>
<accession>A0A117SXG3</accession>
<comment type="caution">
    <text evidence="2">The sequence shown here is derived from an EMBL/GenBank/DDBJ whole genome shotgun (WGS) entry which is preliminary data.</text>
</comment>
<feature type="domain" description="DUF2249" evidence="1">
    <location>
        <begin position="8"/>
        <end position="75"/>
    </location>
</feature>
<evidence type="ECO:0000313" key="3">
    <source>
        <dbReference type="Proteomes" id="UP000053557"/>
    </source>
</evidence>
<sequence length="159" mass="18428">MTRRLIDLDVREMLRAREEPFQRIMAAVSELEPMDVLQLHATFKPDPLLNVLLKRGLRHAVLQLDEEHFVVDFYKSEEELPYFHLDNRGLEPPQPMVRTLEFLEKRSEIKDGALGLEIWNERVPAFLLPELDDAGFSYNLIEDPDGTVCVRIARSSGEV</sequence>
<proteinExistence type="predicted"/>
<dbReference type="InterPro" id="IPR018720">
    <property type="entry name" value="DUF2249"/>
</dbReference>
<reference evidence="2 3" key="1">
    <citation type="submission" date="2015-12" db="EMBL/GenBank/DDBJ databases">
        <title>Draft genome sequence of Acidibacillus ferrooxidans ITV001, isolated from a chalcopyrite acid mine drainage site in Brazil.</title>
        <authorList>
            <person name="Dall'Agnol H."/>
            <person name="Nancucheo I."/>
            <person name="Johnson B."/>
            <person name="Oliveira R."/>
            <person name="Leite L."/>
            <person name="Pylro V."/>
            <person name="Nunes G.L."/>
            <person name="Tzotzos G."/>
            <person name="Fernandes G.R."/>
            <person name="Dutra J."/>
            <person name="Orellana S.C."/>
            <person name="Oliveira G."/>
        </authorList>
    </citation>
    <scope>NUCLEOTIDE SEQUENCE [LARGE SCALE GENOMIC DNA]</scope>
    <source>
        <strain evidence="3">ITV01</strain>
    </source>
</reference>
<evidence type="ECO:0000259" key="1">
    <source>
        <dbReference type="Pfam" id="PF10006"/>
    </source>
</evidence>